<dbReference type="Gene3D" id="3.50.30.30">
    <property type="match status" value="1"/>
</dbReference>
<organism evidence="5 6">
    <name type="scientific">Vitis vinifera</name>
    <name type="common">Grape</name>
    <dbReference type="NCBI Taxonomy" id="29760"/>
    <lineage>
        <taxon>Eukaryota</taxon>
        <taxon>Viridiplantae</taxon>
        <taxon>Streptophyta</taxon>
        <taxon>Embryophyta</taxon>
        <taxon>Tracheophyta</taxon>
        <taxon>Spermatophyta</taxon>
        <taxon>Magnoliopsida</taxon>
        <taxon>eudicotyledons</taxon>
        <taxon>Gunneridae</taxon>
        <taxon>Pentapetalae</taxon>
        <taxon>rosids</taxon>
        <taxon>Vitales</taxon>
        <taxon>Vitaceae</taxon>
        <taxon>Viteae</taxon>
        <taxon>Vitis</taxon>
    </lineage>
</organism>
<protein>
    <recommendedName>
        <fullName evidence="4">PA domain-containing protein</fullName>
    </recommendedName>
</protein>
<dbReference type="PaxDb" id="29760-VIT_08s0040g00700.t01"/>
<feature type="domain" description="PA" evidence="4">
    <location>
        <begin position="79"/>
        <end position="145"/>
    </location>
</feature>
<evidence type="ECO:0000256" key="2">
    <source>
        <dbReference type="ARBA" id="ARBA00023180"/>
    </source>
</evidence>
<dbReference type="InterPro" id="IPR003137">
    <property type="entry name" value="PA_domain"/>
</dbReference>
<keyword evidence="3" id="KW-1133">Transmembrane helix</keyword>
<dbReference type="SUPFAM" id="SSF52025">
    <property type="entry name" value="PA domain"/>
    <property type="match status" value="1"/>
</dbReference>
<dbReference type="HOGENOM" id="CLU_1605677_0_0_1"/>
<proteinExistence type="predicted"/>
<dbReference type="EMBL" id="FN596008">
    <property type="protein sequence ID" value="CBI32834.3"/>
    <property type="molecule type" value="Genomic_DNA"/>
</dbReference>
<reference evidence="6" key="1">
    <citation type="journal article" date="2007" name="Nature">
        <title>The grapevine genome sequence suggests ancestral hexaploidization in major angiosperm phyla.</title>
        <authorList>
            <consortium name="The French-Italian Public Consortium for Grapevine Genome Characterization."/>
            <person name="Jaillon O."/>
            <person name="Aury J.-M."/>
            <person name="Noel B."/>
            <person name="Policriti A."/>
            <person name="Clepet C."/>
            <person name="Casagrande A."/>
            <person name="Choisne N."/>
            <person name="Aubourg S."/>
            <person name="Vitulo N."/>
            <person name="Jubin C."/>
            <person name="Vezzi A."/>
            <person name="Legeai F."/>
            <person name="Hugueney P."/>
            <person name="Dasilva C."/>
            <person name="Horner D."/>
            <person name="Mica E."/>
            <person name="Jublot D."/>
            <person name="Poulain J."/>
            <person name="Bruyere C."/>
            <person name="Billault A."/>
            <person name="Segurens B."/>
            <person name="Gouyvenoux M."/>
            <person name="Ugarte E."/>
            <person name="Cattonaro F."/>
            <person name="Anthouard V."/>
            <person name="Vico V."/>
            <person name="Del Fabbro C."/>
            <person name="Alaux M."/>
            <person name="Di Gaspero G."/>
            <person name="Dumas V."/>
            <person name="Felice N."/>
            <person name="Paillard S."/>
            <person name="Juman I."/>
            <person name="Moroldo M."/>
            <person name="Scalabrin S."/>
            <person name="Canaguier A."/>
            <person name="Le Clainche I."/>
            <person name="Malacrida G."/>
            <person name="Durand E."/>
            <person name="Pesole G."/>
            <person name="Laucou V."/>
            <person name="Chatelet P."/>
            <person name="Merdinoglu D."/>
            <person name="Delledonne M."/>
            <person name="Pezzotti M."/>
            <person name="Lecharny A."/>
            <person name="Scarpelli C."/>
            <person name="Artiguenave F."/>
            <person name="Pe M.E."/>
            <person name="Valle G."/>
            <person name="Morgante M."/>
            <person name="Caboche M."/>
            <person name="Adam-Blondon A.-F."/>
            <person name="Weissenbach J."/>
            <person name="Quetier F."/>
            <person name="Wincker P."/>
        </authorList>
    </citation>
    <scope>NUCLEOTIDE SEQUENCE [LARGE SCALE GENOMIC DNA]</scope>
    <source>
        <strain evidence="6">cv. Pinot noir / PN40024</strain>
    </source>
</reference>
<accession>D7TQW4</accession>
<sequence length="166" mass="18437">MHHDLRLCSRLSPQSWEDEGRLGFLIWVGFFTCVTYLGSCGFVVKNSLRVTYPESLKDAYECATGNFGIPQNEHGGTVVGTVVYPQANQKSCSRSHHFDVSFKSQPADLPIFLLADRGNCYFALKVWSAQNAGAAAVLIADNIAETFPVSRHCCLVMCRISLYLQH</sequence>
<dbReference type="InParanoid" id="D7TQW4"/>
<evidence type="ECO:0000259" key="4">
    <source>
        <dbReference type="Pfam" id="PF02225"/>
    </source>
</evidence>
<evidence type="ECO:0000256" key="3">
    <source>
        <dbReference type="SAM" id="Phobius"/>
    </source>
</evidence>
<dbReference type="InterPro" id="IPR046450">
    <property type="entry name" value="PA_dom_sf"/>
</dbReference>
<keyword evidence="3" id="KW-0472">Membrane</keyword>
<keyword evidence="6" id="KW-1185">Reference proteome</keyword>
<dbReference type="Pfam" id="PF02225">
    <property type="entry name" value="PA"/>
    <property type="match status" value="1"/>
</dbReference>
<evidence type="ECO:0000313" key="6">
    <source>
        <dbReference type="Proteomes" id="UP000009183"/>
    </source>
</evidence>
<feature type="transmembrane region" description="Helical" evidence="3">
    <location>
        <begin position="24"/>
        <end position="44"/>
    </location>
</feature>
<name>D7TQW4_VITVI</name>
<keyword evidence="1" id="KW-0732">Signal</keyword>
<evidence type="ECO:0000256" key="1">
    <source>
        <dbReference type="ARBA" id="ARBA00022729"/>
    </source>
</evidence>
<keyword evidence="3" id="KW-0812">Transmembrane</keyword>
<dbReference type="OMA" id="VNQKACK"/>
<dbReference type="AlphaFoldDB" id="D7TQW4"/>
<evidence type="ECO:0000313" key="5">
    <source>
        <dbReference type="EMBL" id="CBI32834.3"/>
    </source>
</evidence>
<gene>
    <name evidence="5" type="ordered locus">VIT_08s0040g00700</name>
</gene>
<keyword evidence="2" id="KW-0325">Glycoprotein</keyword>
<dbReference type="Proteomes" id="UP000009183">
    <property type="component" value="Chromosome 8"/>
</dbReference>
<dbReference type="eggNOG" id="ENOG502QSX2">
    <property type="taxonomic scope" value="Eukaryota"/>
</dbReference>
<dbReference type="PANTHER" id="PTHR22702">
    <property type="entry name" value="PROTEASE-ASSOCIATED DOMAIN-CONTAINING PROTEIN"/>
    <property type="match status" value="1"/>
</dbReference>
<dbReference type="STRING" id="29760.D7TQW4"/>
<dbReference type="PANTHER" id="PTHR22702:SF1">
    <property type="entry name" value="PROTEASE-ASSOCIATED DOMAIN-CONTAINING PROTEIN 1"/>
    <property type="match status" value="1"/>
</dbReference>